<dbReference type="InterPro" id="IPR008866">
    <property type="entry name" value="Phage_lambda_GpA-like"/>
</dbReference>
<dbReference type="InterPro" id="IPR046454">
    <property type="entry name" value="GpA_endonuclease"/>
</dbReference>
<feature type="domain" description="Phage terminase large subunit GpA ATPase" evidence="1">
    <location>
        <begin position="25"/>
        <end position="279"/>
    </location>
</feature>
<dbReference type="AlphaFoldDB" id="A0A0J1HAB9"/>
<dbReference type="HAMAP" id="MF_04144">
    <property type="entry name" value="TERL_LAMBDA"/>
    <property type="match status" value="1"/>
</dbReference>
<proteinExistence type="inferred from homology"/>
<dbReference type="STRING" id="320778.ABT57_12480"/>
<dbReference type="InterPro" id="IPR027417">
    <property type="entry name" value="P-loop_NTPase"/>
</dbReference>
<dbReference type="OrthoDB" id="5181253at2"/>
<dbReference type="PANTHER" id="PTHR34413:SF2">
    <property type="entry name" value="PROPHAGE TAIL FIBER ASSEMBLY PROTEIN HOMOLOG TFAE-RELATED"/>
    <property type="match status" value="1"/>
</dbReference>
<organism evidence="3 4">
    <name type="scientific">Photobacterium ganghwense</name>
    <dbReference type="NCBI Taxonomy" id="320778"/>
    <lineage>
        <taxon>Bacteria</taxon>
        <taxon>Pseudomonadati</taxon>
        <taxon>Pseudomonadota</taxon>
        <taxon>Gammaproteobacteria</taxon>
        <taxon>Vibrionales</taxon>
        <taxon>Vibrionaceae</taxon>
        <taxon>Photobacterium</taxon>
    </lineage>
</organism>
<dbReference type="PANTHER" id="PTHR34413">
    <property type="entry name" value="PROPHAGE TAIL FIBER ASSEMBLY PROTEIN HOMOLOG TFAE-RELATED-RELATED"/>
    <property type="match status" value="1"/>
</dbReference>
<dbReference type="EMBL" id="LDOU01000013">
    <property type="protein sequence ID" value="KLV08640.1"/>
    <property type="molecule type" value="Genomic_DNA"/>
</dbReference>
<gene>
    <name evidence="3" type="ORF">ABT57_12480</name>
</gene>
<dbReference type="GO" id="GO:0016887">
    <property type="term" value="F:ATP hydrolysis activity"/>
    <property type="evidence" value="ECO:0007669"/>
    <property type="project" value="InterPro"/>
</dbReference>
<dbReference type="Pfam" id="PF05876">
    <property type="entry name" value="GpA_ATPase"/>
    <property type="match status" value="1"/>
</dbReference>
<comment type="caution">
    <text evidence="3">The sequence shown here is derived from an EMBL/GenBank/DDBJ whole genome shotgun (WGS) entry which is preliminary data.</text>
</comment>
<feature type="domain" description="Terminase large subunit GpA endonuclease" evidence="2">
    <location>
        <begin position="308"/>
        <end position="596"/>
    </location>
</feature>
<evidence type="ECO:0000313" key="3">
    <source>
        <dbReference type="EMBL" id="KLV08640.1"/>
    </source>
</evidence>
<evidence type="ECO:0000259" key="1">
    <source>
        <dbReference type="Pfam" id="PF05876"/>
    </source>
</evidence>
<reference evidence="3 4" key="1">
    <citation type="submission" date="2015-05" db="EMBL/GenBank/DDBJ databases">
        <title>Photobacterium galathea sp. nov.</title>
        <authorList>
            <person name="Machado H."/>
            <person name="Gram L."/>
        </authorList>
    </citation>
    <scope>NUCLEOTIDE SEQUENCE [LARGE SCALE GENOMIC DNA]</scope>
    <source>
        <strain evidence="3 4">DSM 22954</strain>
    </source>
</reference>
<dbReference type="InterPro" id="IPR051220">
    <property type="entry name" value="TFA_Chaperone"/>
</dbReference>
<accession>A0A0J1HAB9</accession>
<protein>
    <submittedName>
        <fullName evidence="3">DNA packaging protein</fullName>
    </submittedName>
</protein>
<evidence type="ECO:0000259" key="2">
    <source>
        <dbReference type="Pfam" id="PF20454"/>
    </source>
</evidence>
<dbReference type="Proteomes" id="UP000035909">
    <property type="component" value="Unassembled WGS sequence"/>
</dbReference>
<sequence length="630" mass="72093">MKRTPPVSGTQWANEHYRLASGSSQDEGAWVTLPFQVAILNMMCNRSIRRLAFQKSARIGWSKMLVAAVSCLLHQFKTNTVIYQPTDDDAKGFCIDEIDGAWEEMPIIRRIFPYLNARDQNNTTKKKVGLGWILDILGAATPKNMRRITKAALFGDEVDGWDWELGKEGDPISLARTRLDGAAFPMERWGTTPTNAGESHIEKLMAEMELTFRFYLPCPHCGHEQVLEWGSDETKHGFKWDNKQPSIEKKAKTAHYRCIECEQAIYYRDLLKMEKAGRWMAEDFTWTKDGLEFFDIDNQPVSTPVSVGIHCWAAYNTTMTDGWVGLVREYLTKKNDPAKLKTFVNLILGQLWEGENGDKLDWEQLKARREIWWAGDRKQNPVPDRAVVLTGGIDTQDDRIEMFIWAWGAGEECWLVDHIVRVGDLSSQVLKDTVGKELNNTYKKRNGAEMDVQLWCWDAMGHKTDDVYEMSRKHGVLRVIPIQGENQYGKPIQNFPRKKNSKKVYLTRLGTDGIKQRLYSRLCLTPNGNEPVPGCVHFPMDDAIAGDEFFKQLCSANKKLEHSKSGRQMWRWIKQYHPYDEALDGWNYAYAALNILIQKFGLVLQEPEPVQQKKSSGLSIAELAARLKGG</sequence>
<evidence type="ECO:0000313" key="4">
    <source>
        <dbReference type="Proteomes" id="UP000035909"/>
    </source>
</evidence>
<dbReference type="Gene3D" id="3.40.50.300">
    <property type="entry name" value="P-loop containing nucleotide triphosphate hydrolases"/>
    <property type="match status" value="1"/>
</dbReference>
<dbReference type="GO" id="GO:0004519">
    <property type="term" value="F:endonuclease activity"/>
    <property type="evidence" value="ECO:0007669"/>
    <property type="project" value="InterPro"/>
</dbReference>
<name>A0A0J1HAB9_9GAMM</name>
<dbReference type="InterPro" id="IPR046453">
    <property type="entry name" value="GpA_ATPase"/>
</dbReference>
<dbReference type="Pfam" id="PF20454">
    <property type="entry name" value="GpA_nuclease"/>
    <property type="match status" value="1"/>
</dbReference>
<dbReference type="PATRIC" id="fig|320778.3.peg.2723"/>
<keyword evidence="4" id="KW-1185">Reference proteome</keyword>
<dbReference type="GO" id="GO:0005524">
    <property type="term" value="F:ATP binding"/>
    <property type="evidence" value="ECO:0007669"/>
    <property type="project" value="InterPro"/>
</dbReference>